<dbReference type="OrthoDB" id="9779763at2"/>
<dbReference type="PANTHER" id="PTHR43709:SF3">
    <property type="entry name" value="ISOMERASE YBHH-RELATED"/>
    <property type="match status" value="1"/>
</dbReference>
<dbReference type="STRING" id="441209.GCA_001870665_01275"/>
<sequence length="356" mass="37198">MAAEPGIPCLWMRGGTSKAAVFLASDLPSDEMARDRLLLRIMGSPDPRQIDGIGGGDPLSSKVAILSPPSRGGADVDYLFLQVFVDQPRVTAAQPCGNILAAVGPAALERGLVAAQDGVTVLRIHTRNTGEVAQAVIQTPARRVTYYGCAEIDGVPAAHAPVQLVFQNIAGAVCGAMLPTGQPSDMIDGIACTLIDHGMPVVLMRAADFGLSGQESPEILESMNDLKARIEGIRLQAGPMMGLGDVQAQSIPKMALLAPPCCGGAIATRFFIPQRVHKGVGVLAAVSVAAGCVTPGSIAHPLAQLPQNDSFRIEHPSGLTEILLEREGPHIHAAGFLRTARKLMDGLVFPAPERLA</sequence>
<comment type="similarity">
    <text evidence="1">Belongs to the PrpF family.</text>
</comment>
<dbReference type="InterPro" id="IPR007400">
    <property type="entry name" value="PrpF-like"/>
</dbReference>
<dbReference type="PANTHER" id="PTHR43709">
    <property type="entry name" value="ACONITATE ISOMERASE-RELATED"/>
    <property type="match status" value="1"/>
</dbReference>
<dbReference type="Gene3D" id="3.10.310.10">
    <property type="entry name" value="Diaminopimelate Epimerase, Chain A, domain 1"/>
    <property type="match status" value="2"/>
</dbReference>
<keyword evidence="4" id="KW-1185">Reference proteome</keyword>
<dbReference type="Pfam" id="PF04303">
    <property type="entry name" value="PrpF"/>
    <property type="match status" value="1"/>
</dbReference>
<accession>A0A2K8K8C0</accession>
<dbReference type="KEGG" id="rbg:BG454_07490"/>
<evidence type="ECO:0000313" key="4">
    <source>
        <dbReference type="Proteomes" id="UP000228948"/>
    </source>
</evidence>
<dbReference type="GO" id="GO:0016853">
    <property type="term" value="F:isomerase activity"/>
    <property type="evidence" value="ECO:0007669"/>
    <property type="project" value="UniProtKB-KW"/>
</dbReference>
<evidence type="ECO:0000313" key="3">
    <source>
        <dbReference type="EMBL" id="ATX65687.1"/>
    </source>
</evidence>
<dbReference type="Proteomes" id="UP000228948">
    <property type="component" value="Chromosome"/>
</dbReference>
<dbReference type="NCBIfam" id="NF033377">
    <property type="entry name" value="OMA_tautomer"/>
    <property type="match status" value="1"/>
</dbReference>
<gene>
    <name evidence="3" type="ORF">BG454_07490</name>
</gene>
<proteinExistence type="inferred from homology"/>
<name>A0A2K8K8C0_9RHOB</name>
<protein>
    <submittedName>
        <fullName evidence="3">4-oxalomesaconate tautomerase</fullName>
    </submittedName>
</protein>
<keyword evidence="2" id="KW-0413">Isomerase</keyword>
<dbReference type="EMBL" id="CP024899">
    <property type="protein sequence ID" value="ATX65687.1"/>
    <property type="molecule type" value="Genomic_DNA"/>
</dbReference>
<organism evidence="3 4">
    <name type="scientific">Roseinatronobacter bogoriensis subsp. barguzinensis</name>
    <dbReference type="NCBI Taxonomy" id="441209"/>
    <lineage>
        <taxon>Bacteria</taxon>
        <taxon>Pseudomonadati</taxon>
        <taxon>Pseudomonadota</taxon>
        <taxon>Alphaproteobacteria</taxon>
        <taxon>Rhodobacterales</taxon>
        <taxon>Paracoccaceae</taxon>
        <taxon>Roseinatronobacter</taxon>
    </lineage>
</organism>
<evidence type="ECO:0000256" key="2">
    <source>
        <dbReference type="ARBA" id="ARBA00023235"/>
    </source>
</evidence>
<dbReference type="SUPFAM" id="SSF54506">
    <property type="entry name" value="Diaminopimelate epimerase-like"/>
    <property type="match status" value="2"/>
</dbReference>
<dbReference type="RefSeq" id="WP_071480241.1">
    <property type="nucleotide sequence ID" value="NZ_CP024899.1"/>
</dbReference>
<dbReference type="AlphaFoldDB" id="A0A2K8K8C0"/>
<dbReference type="InterPro" id="IPR047687">
    <property type="entry name" value="OMA_tautomer-like"/>
</dbReference>
<evidence type="ECO:0000256" key="1">
    <source>
        <dbReference type="ARBA" id="ARBA00007673"/>
    </source>
</evidence>
<reference evidence="3 4" key="1">
    <citation type="submission" date="2017-11" db="EMBL/GenBank/DDBJ databases">
        <title>Revised Sequence and Annotation of the Rhodobaca barguzinensis strain alga05 Genome.</title>
        <authorList>
            <person name="Kopejtka K."/>
            <person name="Tomasch J.M."/>
            <person name="Bunk B."/>
            <person name="Koblizek M."/>
        </authorList>
    </citation>
    <scope>NUCLEOTIDE SEQUENCE [LARGE SCALE GENOMIC DNA]</scope>
    <source>
        <strain evidence="4">alga05</strain>
    </source>
</reference>